<dbReference type="eggNOG" id="COG1937">
    <property type="taxonomic scope" value="Bacteria"/>
</dbReference>
<dbReference type="PANTHER" id="PTHR33677">
    <property type="entry name" value="TRANSCRIPTIONAL REPRESSOR FRMR-RELATED"/>
    <property type="match status" value="1"/>
</dbReference>
<reference evidence="1 2" key="1">
    <citation type="submission" date="2009-02" db="EMBL/GenBank/DDBJ databases">
        <title>Sequencing of the draft genome and assembly of Dethiobacter alkaliphilus AHT 1.</title>
        <authorList>
            <consortium name="US DOE Joint Genome Institute (JGI-PGF)"/>
            <person name="Lucas S."/>
            <person name="Copeland A."/>
            <person name="Lapidus A."/>
            <person name="Glavina del Rio T."/>
            <person name="Dalin E."/>
            <person name="Tice H."/>
            <person name="Bruce D."/>
            <person name="Goodwin L."/>
            <person name="Pitluck S."/>
            <person name="Larimer F."/>
            <person name="Land M.L."/>
            <person name="Hauser L."/>
            <person name="Muyzer G."/>
        </authorList>
    </citation>
    <scope>NUCLEOTIDE SEQUENCE [LARGE SCALE GENOMIC DNA]</scope>
    <source>
        <strain evidence="1 2">AHT 1</strain>
    </source>
</reference>
<dbReference type="AlphaFoldDB" id="C0GFV1"/>
<dbReference type="EMBL" id="ACJM01000006">
    <property type="protein sequence ID" value="EEG77640.1"/>
    <property type="molecule type" value="Genomic_DNA"/>
</dbReference>
<dbReference type="GO" id="GO:0003677">
    <property type="term" value="F:DNA binding"/>
    <property type="evidence" value="ECO:0007669"/>
    <property type="project" value="InterPro"/>
</dbReference>
<dbReference type="Gene3D" id="1.20.58.1000">
    <property type="entry name" value="Metal-sensitive repressor, helix protomer"/>
    <property type="match status" value="1"/>
</dbReference>
<proteinExistence type="predicted"/>
<dbReference type="RefSeq" id="WP_008516051.1">
    <property type="nucleotide sequence ID" value="NZ_ACJM01000006.1"/>
</dbReference>
<accession>C0GFV1</accession>
<evidence type="ECO:0008006" key="3">
    <source>
        <dbReference type="Google" id="ProtNLM"/>
    </source>
</evidence>
<keyword evidence="2" id="KW-1185">Reference proteome</keyword>
<evidence type="ECO:0000313" key="1">
    <source>
        <dbReference type="EMBL" id="EEG77640.1"/>
    </source>
</evidence>
<sequence length="87" mass="10033">MHEERQNIINRLNRIEGQIKGIRKMIEEENSCAEVMMQIAAVKAAVNRVGTVMFETHFRDCLEKAIAEGEDLDFVDDVMKMLSKYIS</sequence>
<dbReference type="GO" id="GO:0046872">
    <property type="term" value="F:metal ion binding"/>
    <property type="evidence" value="ECO:0007669"/>
    <property type="project" value="InterPro"/>
</dbReference>
<evidence type="ECO:0000313" key="2">
    <source>
        <dbReference type="Proteomes" id="UP000006443"/>
    </source>
</evidence>
<dbReference type="Proteomes" id="UP000006443">
    <property type="component" value="Unassembled WGS sequence"/>
</dbReference>
<dbReference type="CDD" id="cd10148">
    <property type="entry name" value="CsoR-like_DUF156"/>
    <property type="match status" value="1"/>
</dbReference>
<dbReference type="InterPro" id="IPR038390">
    <property type="entry name" value="Metal_Tscrpt_repr_sf"/>
</dbReference>
<comment type="caution">
    <text evidence="1">The sequence shown here is derived from an EMBL/GenBank/DDBJ whole genome shotgun (WGS) entry which is preliminary data.</text>
</comment>
<gene>
    <name evidence="1" type="ORF">DealDRAFT_1360</name>
</gene>
<protein>
    <recommendedName>
        <fullName evidence="3">Copper-sensing transcriptional repressor CsoR</fullName>
    </recommendedName>
</protein>
<name>C0GFV1_DETAL</name>
<dbReference type="STRING" id="555088.DealDRAFT_1360"/>
<organism evidence="1 2">
    <name type="scientific">Dethiobacter alkaliphilus AHT 1</name>
    <dbReference type="NCBI Taxonomy" id="555088"/>
    <lineage>
        <taxon>Bacteria</taxon>
        <taxon>Bacillati</taxon>
        <taxon>Bacillota</taxon>
        <taxon>Dethiobacteria</taxon>
        <taxon>Dethiobacterales</taxon>
        <taxon>Dethiobacteraceae</taxon>
        <taxon>Dethiobacter</taxon>
    </lineage>
</organism>
<dbReference type="GO" id="GO:0045892">
    <property type="term" value="P:negative regulation of DNA-templated transcription"/>
    <property type="evidence" value="ECO:0007669"/>
    <property type="project" value="UniProtKB-ARBA"/>
</dbReference>
<dbReference type="Pfam" id="PF02583">
    <property type="entry name" value="Trns_repr_metal"/>
    <property type="match status" value="1"/>
</dbReference>
<dbReference type="InterPro" id="IPR003735">
    <property type="entry name" value="Metal_Tscrpt_repr"/>
</dbReference>